<dbReference type="InterPro" id="IPR017441">
    <property type="entry name" value="Protein_kinase_ATP_BS"/>
</dbReference>
<dbReference type="GO" id="GO:0001664">
    <property type="term" value="F:G protein-coupled receptor binding"/>
    <property type="evidence" value="ECO:0007669"/>
    <property type="project" value="TreeGrafter"/>
</dbReference>
<keyword evidence="5 6" id="KW-0067">ATP-binding</keyword>
<dbReference type="OrthoDB" id="2156623at2759"/>
<dbReference type="PROSITE" id="PS50011">
    <property type="entry name" value="PROTEIN_KINASE_DOM"/>
    <property type="match status" value="1"/>
</dbReference>
<feature type="binding site" evidence="6">
    <location>
        <position position="65"/>
    </location>
    <ligand>
        <name>ATP</name>
        <dbReference type="ChEBI" id="CHEBI:30616"/>
    </ligand>
</feature>
<dbReference type="PROSITE" id="PS00107">
    <property type="entry name" value="PROTEIN_KINASE_ATP"/>
    <property type="match status" value="1"/>
</dbReference>
<dbReference type="SMART" id="SM00220">
    <property type="entry name" value="S_TKc"/>
    <property type="match status" value="1"/>
</dbReference>
<accession>A0A9P1IM26</accession>
<dbReference type="GO" id="GO:0004703">
    <property type="term" value="F:G protein-coupled receptor kinase activity"/>
    <property type="evidence" value="ECO:0007669"/>
    <property type="project" value="TreeGrafter"/>
</dbReference>
<evidence type="ECO:0000256" key="8">
    <source>
        <dbReference type="SAM" id="MobiDB-lite"/>
    </source>
</evidence>
<gene>
    <name evidence="10" type="ORF">CAMP_LOCUS9178</name>
</gene>
<dbReference type="Gene3D" id="1.10.510.10">
    <property type="entry name" value="Transferase(Phosphotransferase) domain 1"/>
    <property type="match status" value="1"/>
</dbReference>
<keyword evidence="11" id="KW-1185">Reference proteome</keyword>
<evidence type="ECO:0000256" key="5">
    <source>
        <dbReference type="ARBA" id="ARBA00022840"/>
    </source>
</evidence>
<evidence type="ECO:0000256" key="7">
    <source>
        <dbReference type="RuleBase" id="RU000304"/>
    </source>
</evidence>
<dbReference type="InterPro" id="IPR000719">
    <property type="entry name" value="Prot_kinase_dom"/>
</dbReference>
<protein>
    <recommendedName>
        <fullName evidence="9">Protein kinase domain-containing protein</fullName>
    </recommendedName>
</protein>
<evidence type="ECO:0000256" key="3">
    <source>
        <dbReference type="ARBA" id="ARBA00022741"/>
    </source>
</evidence>
<dbReference type="PANTHER" id="PTHR24355">
    <property type="entry name" value="G PROTEIN-COUPLED RECEPTOR KINASE/RIBOSOMAL PROTEIN S6 KINASE"/>
    <property type="match status" value="1"/>
</dbReference>
<dbReference type="CDD" id="cd05578">
    <property type="entry name" value="STKc_Yank1"/>
    <property type="match status" value="1"/>
</dbReference>
<dbReference type="GO" id="GO:0009966">
    <property type="term" value="P:regulation of signal transduction"/>
    <property type="evidence" value="ECO:0007669"/>
    <property type="project" value="TreeGrafter"/>
</dbReference>
<evidence type="ECO:0000256" key="2">
    <source>
        <dbReference type="ARBA" id="ARBA00022679"/>
    </source>
</evidence>
<evidence type="ECO:0000256" key="6">
    <source>
        <dbReference type="PROSITE-ProRule" id="PRU10141"/>
    </source>
</evidence>
<evidence type="ECO:0000313" key="11">
    <source>
        <dbReference type="Proteomes" id="UP001152747"/>
    </source>
</evidence>
<dbReference type="PROSITE" id="PS00108">
    <property type="entry name" value="PROTEIN_KINASE_ST"/>
    <property type="match status" value="1"/>
</dbReference>
<dbReference type="InterPro" id="IPR011009">
    <property type="entry name" value="Kinase-like_dom_sf"/>
</dbReference>
<dbReference type="Pfam" id="PF00069">
    <property type="entry name" value="Pkinase"/>
    <property type="match status" value="1"/>
</dbReference>
<organism evidence="10 11">
    <name type="scientific">Caenorhabditis angaria</name>
    <dbReference type="NCBI Taxonomy" id="860376"/>
    <lineage>
        <taxon>Eukaryota</taxon>
        <taxon>Metazoa</taxon>
        <taxon>Ecdysozoa</taxon>
        <taxon>Nematoda</taxon>
        <taxon>Chromadorea</taxon>
        <taxon>Rhabditida</taxon>
        <taxon>Rhabditina</taxon>
        <taxon>Rhabditomorpha</taxon>
        <taxon>Rhabditoidea</taxon>
        <taxon>Rhabditidae</taxon>
        <taxon>Peloderinae</taxon>
        <taxon>Caenorhabditis</taxon>
    </lineage>
</organism>
<proteinExistence type="inferred from homology"/>
<keyword evidence="4" id="KW-0418">Kinase</keyword>
<dbReference type="InterPro" id="IPR008271">
    <property type="entry name" value="Ser/Thr_kinase_AS"/>
</dbReference>
<comment type="similarity">
    <text evidence="7">Belongs to the protein kinase superfamily.</text>
</comment>
<reference evidence="10" key="1">
    <citation type="submission" date="2022-11" db="EMBL/GenBank/DDBJ databases">
        <authorList>
            <person name="Kikuchi T."/>
        </authorList>
    </citation>
    <scope>NUCLEOTIDE SEQUENCE</scope>
    <source>
        <strain evidence="10">PS1010</strain>
    </source>
</reference>
<feature type="compositionally biased region" description="Polar residues" evidence="8">
    <location>
        <begin position="13"/>
        <end position="22"/>
    </location>
</feature>
<evidence type="ECO:0000313" key="10">
    <source>
        <dbReference type="EMBL" id="CAI5446541.1"/>
    </source>
</evidence>
<dbReference type="GO" id="GO:0005524">
    <property type="term" value="F:ATP binding"/>
    <property type="evidence" value="ECO:0007669"/>
    <property type="project" value="UniProtKB-UniRule"/>
</dbReference>
<name>A0A9P1IM26_9PELO</name>
<dbReference type="FunFam" id="1.10.510.10:FF:000169">
    <property type="entry name" value="Serine/threonine-protein kinase 32A"/>
    <property type="match status" value="1"/>
</dbReference>
<dbReference type="FunFam" id="3.30.200.20:FF:000904">
    <property type="entry name" value="Protein CBG18395"/>
    <property type="match status" value="1"/>
</dbReference>
<dbReference type="Gene3D" id="3.30.200.20">
    <property type="entry name" value="Phosphorylase Kinase, domain 1"/>
    <property type="match status" value="1"/>
</dbReference>
<keyword evidence="1 7" id="KW-0723">Serine/threonine-protein kinase</keyword>
<comment type="caution">
    <text evidence="10">The sequence shown here is derived from an EMBL/GenBank/DDBJ whole genome shotgun (WGS) entry which is preliminary data.</text>
</comment>
<dbReference type="GO" id="GO:0007186">
    <property type="term" value="P:G protein-coupled receptor signaling pathway"/>
    <property type="evidence" value="ECO:0007669"/>
    <property type="project" value="TreeGrafter"/>
</dbReference>
<feature type="region of interest" description="Disordered" evidence="8">
    <location>
        <begin position="1"/>
        <end position="26"/>
    </location>
</feature>
<sequence>MGGRMGVARRGSDVTSNVSTSVRGGGKTETPCLQSFSVIRSIGRGAFGKVCIVQERKTKKYFALKYMNKRRCIEKCVASNVIRELTLLSTISHPFIVNLWYTFQDPDYMYMVSDLLLGGDLRYHLHQSGKFAEDRAKLYLCEIGLAVEYLHEMKIVHRDIKPENILLDEQGHAHLTDLNLATQLETDELATSYSGTRPYMAPEIYATYLGLADGYDKRVDWWALGVCYYEMLRGRTPFEFSARTKPEEAYVTFRDASIPFPASWPSDLIHFLNSFLRFEQDKRIGSLQAIKQHPYTERIDFDSVYLRKPAPVFIPCKEGLNCDPMYELEERILVSTPIHRRRANYTSARSSSEPQNAALNEVSKAFIDFSRHNMPNESPLLIQPTTTKNGVAKK</sequence>
<evidence type="ECO:0000256" key="4">
    <source>
        <dbReference type="ARBA" id="ARBA00022777"/>
    </source>
</evidence>
<dbReference type="Proteomes" id="UP001152747">
    <property type="component" value="Unassembled WGS sequence"/>
</dbReference>
<dbReference type="EMBL" id="CANHGI010000003">
    <property type="protein sequence ID" value="CAI5446541.1"/>
    <property type="molecule type" value="Genomic_DNA"/>
</dbReference>
<keyword evidence="3 6" id="KW-0547">Nucleotide-binding</keyword>
<dbReference type="PANTHER" id="PTHR24355:SF30">
    <property type="entry name" value="SERINE_THREONINE-PROTEIN KINASE 32B ISOFORM X1"/>
    <property type="match status" value="1"/>
</dbReference>
<keyword evidence="2" id="KW-0808">Transferase</keyword>
<dbReference type="SUPFAM" id="SSF56112">
    <property type="entry name" value="Protein kinase-like (PK-like)"/>
    <property type="match status" value="1"/>
</dbReference>
<evidence type="ECO:0000256" key="1">
    <source>
        <dbReference type="ARBA" id="ARBA00022527"/>
    </source>
</evidence>
<dbReference type="AlphaFoldDB" id="A0A9P1IM26"/>
<feature type="domain" description="Protein kinase" evidence="9">
    <location>
        <begin position="36"/>
        <end position="296"/>
    </location>
</feature>
<evidence type="ECO:0000259" key="9">
    <source>
        <dbReference type="PROSITE" id="PS50011"/>
    </source>
</evidence>